<evidence type="ECO:0000313" key="1">
    <source>
        <dbReference type="EMBL" id="CAI2198738.1"/>
    </source>
</evidence>
<accession>A0A9W4TBD5</accession>
<comment type="caution">
    <text evidence="1">The sequence shown here is derived from an EMBL/GenBank/DDBJ whole genome shotgun (WGS) entry which is preliminary data.</text>
</comment>
<protein>
    <submittedName>
        <fullName evidence="1">14684_t:CDS:1</fullName>
    </submittedName>
</protein>
<sequence length="150" mass="17210">VVLASLSPAPQNLYNLLTQDNPDSDEPFVTHIRAYNQVLAFTSLGVNLDKELANAKKGVYTFRIQGALYHQIGGLMPRYDDEKPLFAQIYFFDSNMDNQLKRRQEMFPNLNVDMLKELQNELNIINPFVNQFVTAGAKAKIESDNSHWRM</sequence>
<proteinExistence type="predicted"/>
<dbReference type="AlphaFoldDB" id="A0A9W4TBD5"/>
<dbReference type="PANTHER" id="PTHR45786">
    <property type="entry name" value="DNA BINDING PROTEIN-LIKE"/>
    <property type="match status" value="1"/>
</dbReference>
<keyword evidence="2" id="KW-1185">Reference proteome</keyword>
<dbReference type="EMBL" id="CAMKVN010019434">
    <property type="protein sequence ID" value="CAI2198738.1"/>
    <property type="molecule type" value="Genomic_DNA"/>
</dbReference>
<feature type="non-terminal residue" evidence="1">
    <location>
        <position position="1"/>
    </location>
</feature>
<evidence type="ECO:0000313" key="2">
    <source>
        <dbReference type="Proteomes" id="UP001153678"/>
    </source>
</evidence>
<reference evidence="1" key="1">
    <citation type="submission" date="2022-08" db="EMBL/GenBank/DDBJ databases">
        <authorList>
            <person name="Kallberg Y."/>
            <person name="Tangrot J."/>
            <person name="Rosling A."/>
        </authorList>
    </citation>
    <scope>NUCLEOTIDE SEQUENCE</scope>
    <source>
        <strain evidence="1">Wild A</strain>
    </source>
</reference>
<dbReference type="Proteomes" id="UP001153678">
    <property type="component" value="Unassembled WGS sequence"/>
</dbReference>
<name>A0A9W4TBD5_9GLOM</name>
<gene>
    <name evidence="1" type="ORF">FWILDA_LOCUS18722</name>
</gene>
<organism evidence="1 2">
    <name type="scientific">Funneliformis geosporum</name>
    <dbReference type="NCBI Taxonomy" id="1117311"/>
    <lineage>
        <taxon>Eukaryota</taxon>
        <taxon>Fungi</taxon>
        <taxon>Fungi incertae sedis</taxon>
        <taxon>Mucoromycota</taxon>
        <taxon>Glomeromycotina</taxon>
        <taxon>Glomeromycetes</taxon>
        <taxon>Glomerales</taxon>
        <taxon>Glomeraceae</taxon>
        <taxon>Funneliformis</taxon>
    </lineage>
</organism>
<dbReference type="OrthoDB" id="1748060at2759"/>
<dbReference type="PANTHER" id="PTHR45786:SF74">
    <property type="entry name" value="ATP-DEPENDENT DNA HELICASE"/>
    <property type="match status" value="1"/>
</dbReference>
<feature type="non-terminal residue" evidence="1">
    <location>
        <position position="150"/>
    </location>
</feature>